<dbReference type="InterPro" id="IPR051077">
    <property type="entry name" value="Ca-dependent_lectin"/>
</dbReference>
<gene>
    <name evidence="2" type="primary">105316382</name>
</gene>
<name>A0A1X7VNZ3_AMPQE</name>
<dbReference type="EnsemblMetazoa" id="XM_011411222.2">
    <property type="protein sequence ID" value="XP_011409524.2"/>
    <property type="gene ID" value="LOC105316382"/>
</dbReference>
<accession>A0A1X7VNZ3</accession>
<dbReference type="KEGG" id="aqu:105316382"/>
<protein>
    <recommendedName>
        <fullName evidence="4">Chitin-binding type-4 domain-containing protein</fullName>
    </recommendedName>
</protein>
<sequence length="245" mass="27324">MDFLRSILLSCFLVMLIKCNYCSSDSVSTNLGQDISFVSYQTDKNQSVTIKIPRGPTQGGGVTYIRWGRSCCPSPARSIYVGYVAGPFYNEWGSAASRLCLPTEPQYPSNEKIDPAWAVSYLDGAEYETHAPGKAIFRKDLQNKNVPCAVCFAPQKTAKLMIPAKISCPESWTREYYGYLMTSFRDHVNNQYYECVDVDAIGIDNTTPNHDGTLFYFTEARCENHGLPCGPYVNQQALTCAVCTK</sequence>
<evidence type="ECO:0000256" key="1">
    <source>
        <dbReference type="SAM" id="SignalP"/>
    </source>
</evidence>
<dbReference type="OrthoDB" id="6086925at2759"/>
<evidence type="ECO:0000313" key="2">
    <source>
        <dbReference type="EnsemblMetazoa" id="Aqu2.1.41802_001"/>
    </source>
</evidence>
<keyword evidence="3" id="KW-1185">Reference proteome</keyword>
<reference evidence="3" key="1">
    <citation type="journal article" date="2010" name="Nature">
        <title>The Amphimedon queenslandica genome and the evolution of animal complexity.</title>
        <authorList>
            <person name="Srivastava M."/>
            <person name="Simakov O."/>
            <person name="Chapman J."/>
            <person name="Fahey B."/>
            <person name="Gauthier M.E."/>
            <person name="Mitros T."/>
            <person name="Richards G.S."/>
            <person name="Conaco C."/>
            <person name="Dacre M."/>
            <person name="Hellsten U."/>
            <person name="Larroux C."/>
            <person name="Putnam N.H."/>
            <person name="Stanke M."/>
            <person name="Adamska M."/>
            <person name="Darling A."/>
            <person name="Degnan S.M."/>
            <person name="Oakley T.H."/>
            <person name="Plachetzki D.C."/>
            <person name="Zhai Y."/>
            <person name="Adamski M."/>
            <person name="Calcino A."/>
            <person name="Cummins S.F."/>
            <person name="Goodstein D.M."/>
            <person name="Harris C."/>
            <person name="Jackson D.J."/>
            <person name="Leys S.P."/>
            <person name="Shu S."/>
            <person name="Woodcroft B.J."/>
            <person name="Vervoort M."/>
            <person name="Kosik K.S."/>
            <person name="Manning G."/>
            <person name="Degnan B.M."/>
            <person name="Rokhsar D.S."/>
        </authorList>
    </citation>
    <scope>NUCLEOTIDE SEQUENCE [LARGE SCALE GENOMIC DNA]</scope>
</reference>
<reference evidence="2" key="2">
    <citation type="submission" date="2017-05" db="UniProtKB">
        <authorList>
            <consortium name="EnsemblMetazoa"/>
        </authorList>
    </citation>
    <scope>IDENTIFICATION</scope>
</reference>
<dbReference type="EnsemblMetazoa" id="Aqu2.1.41802_001">
    <property type="protein sequence ID" value="Aqu2.1.41802_001"/>
    <property type="gene ID" value="Aqu2.1.41802"/>
</dbReference>
<dbReference type="GO" id="GO:0005615">
    <property type="term" value="C:extracellular space"/>
    <property type="evidence" value="ECO:0007669"/>
    <property type="project" value="TreeGrafter"/>
</dbReference>
<dbReference type="AlphaFoldDB" id="A0A1X7VNZ3"/>
<evidence type="ECO:0000313" key="3">
    <source>
        <dbReference type="Proteomes" id="UP000007879"/>
    </source>
</evidence>
<organism evidence="2">
    <name type="scientific">Amphimedon queenslandica</name>
    <name type="common">Sponge</name>
    <dbReference type="NCBI Taxonomy" id="400682"/>
    <lineage>
        <taxon>Eukaryota</taxon>
        <taxon>Metazoa</taxon>
        <taxon>Porifera</taxon>
        <taxon>Demospongiae</taxon>
        <taxon>Heteroscleromorpha</taxon>
        <taxon>Haplosclerida</taxon>
        <taxon>Niphatidae</taxon>
        <taxon>Amphimedon</taxon>
    </lineage>
</organism>
<dbReference type="PANTHER" id="PTHR24024">
    <property type="entry name" value="PULMONARY SURFACTANT-ASSOCIATED PROTEIN A"/>
    <property type="match status" value="1"/>
</dbReference>
<dbReference type="Proteomes" id="UP000007879">
    <property type="component" value="Unassembled WGS sequence"/>
</dbReference>
<evidence type="ECO:0008006" key="4">
    <source>
        <dbReference type="Google" id="ProtNLM"/>
    </source>
</evidence>
<dbReference type="InParanoid" id="A0A1X7VNZ3"/>
<feature type="signal peptide" evidence="1">
    <location>
        <begin position="1"/>
        <end position="24"/>
    </location>
</feature>
<keyword evidence="1" id="KW-0732">Signal</keyword>
<proteinExistence type="predicted"/>
<feature type="chain" id="PRO_5013141096" description="Chitin-binding type-4 domain-containing protein" evidence="1">
    <location>
        <begin position="25"/>
        <end position="245"/>
    </location>
</feature>
<dbReference type="PANTHER" id="PTHR24024:SF18">
    <property type="entry name" value="SHORT-CHAIN COLLAGEN C4-LIKE"/>
    <property type="match status" value="1"/>
</dbReference>